<evidence type="ECO:0000313" key="2">
    <source>
        <dbReference type="EMBL" id="MDB1839562.1"/>
    </source>
</evidence>
<protein>
    <submittedName>
        <fullName evidence="2">Uncharacterized protein</fullName>
    </submittedName>
</protein>
<feature type="non-terminal residue" evidence="2">
    <location>
        <position position="1"/>
    </location>
</feature>
<proteinExistence type="predicted"/>
<accession>A0AAW6ARC6</accession>
<gene>
    <name evidence="2" type="ORF">PMW86_08175</name>
</gene>
<reference evidence="2" key="1">
    <citation type="submission" date="2023-01" db="EMBL/GenBank/DDBJ databases">
        <title>Human gut microbiome strain richness.</title>
        <authorList>
            <person name="Chen-Liaw A."/>
        </authorList>
    </citation>
    <scope>NUCLEOTIDE SEQUENCE</scope>
    <source>
        <strain evidence="2">D54st1_D6_D54t1_190329</strain>
    </source>
</reference>
<feature type="transmembrane region" description="Helical" evidence="1">
    <location>
        <begin position="6"/>
        <end position="27"/>
    </location>
</feature>
<organism evidence="2 3">
    <name type="scientific">Collinsella aerofaciens</name>
    <dbReference type="NCBI Taxonomy" id="74426"/>
    <lineage>
        <taxon>Bacteria</taxon>
        <taxon>Bacillati</taxon>
        <taxon>Actinomycetota</taxon>
        <taxon>Coriobacteriia</taxon>
        <taxon>Coriobacteriales</taxon>
        <taxon>Coriobacteriaceae</taxon>
        <taxon>Collinsella</taxon>
    </lineage>
</organism>
<dbReference type="AlphaFoldDB" id="A0AAW6ARC6"/>
<comment type="caution">
    <text evidence="2">The sequence shown here is derived from an EMBL/GenBank/DDBJ whole genome shotgun (WGS) entry which is preliminary data.</text>
</comment>
<keyword evidence="1" id="KW-0812">Transmembrane</keyword>
<keyword evidence="1" id="KW-0472">Membrane</keyword>
<keyword evidence="1" id="KW-1133">Transmembrane helix</keyword>
<dbReference type="Proteomes" id="UP001212741">
    <property type="component" value="Unassembled WGS sequence"/>
</dbReference>
<evidence type="ECO:0000256" key="1">
    <source>
        <dbReference type="SAM" id="Phobius"/>
    </source>
</evidence>
<sequence>PFWGGTFLYGVPVFTISVKLLVGFWSVGVRVEGQKIADEKSSEKVLVGELLSFSTAFEQKKLCGYCRRLRCRGHGGAGCWS</sequence>
<name>A0AAW6ARC6_9ACTN</name>
<dbReference type="RefSeq" id="WP_271756063.1">
    <property type="nucleotide sequence ID" value="NZ_JAQLEC010000033.1"/>
</dbReference>
<dbReference type="EMBL" id="JAQLEC010000033">
    <property type="protein sequence ID" value="MDB1839562.1"/>
    <property type="molecule type" value="Genomic_DNA"/>
</dbReference>
<evidence type="ECO:0000313" key="3">
    <source>
        <dbReference type="Proteomes" id="UP001212741"/>
    </source>
</evidence>